<dbReference type="Proteomes" id="UP000680679">
    <property type="component" value="Chromosome"/>
</dbReference>
<proteinExistence type="predicted"/>
<dbReference type="EC" id="2.7.7.65" evidence="1"/>
<feature type="domain" description="GGDEF" evidence="3">
    <location>
        <begin position="1"/>
        <end position="80"/>
    </location>
</feature>
<dbReference type="Gene3D" id="3.30.70.270">
    <property type="match status" value="1"/>
</dbReference>
<accession>A0ABM7QKP4</accession>
<dbReference type="PANTHER" id="PTHR45138:SF9">
    <property type="entry name" value="DIGUANYLATE CYCLASE DGCM-RELATED"/>
    <property type="match status" value="1"/>
</dbReference>
<name>A0ABM7QKP4_9GAMM</name>
<reference evidence="4 5" key="1">
    <citation type="submission" date="2021-04" db="EMBL/GenBank/DDBJ databases">
        <title>Complete genome sequencing of Allochromatium tepidum strain NZ.</title>
        <authorList>
            <person name="Tsukatani Y."/>
            <person name="Mori H."/>
        </authorList>
    </citation>
    <scope>NUCLEOTIDE SEQUENCE [LARGE SCALE GENOMIC DNA]</scope>
    <source>
        <strain evidence="4 5">NZ</strain>
    </source>
</reference>
<gene>
    <name evidence="4" type="ORF">Atep_09810</name>
</gene>
<evidence type="ECO:0000256" key="2">
    <source>
        <dbReference type="ARBA" id="ARBA00034247"/>
    </source>
</evidence>
<sequence length="80" mass="8734">MLPETDEAGAETLARRPHEAVRALGIEHAYSDAAPHVTISVGVATHSPQQPKRDAEALKRSADRALYQAKSQGRNRISFE</sequence>
<dbReference type="InterPro" id="IPR029787">
    <property type="entry name" value="Nucleotide_cyclase"/>
</dbReference>
<protein>
    <recommendedName>
        <fullName evidence="1">diguanylate cyclase</fullName>
        <ecNumber evidence="1">2.7.7.65</ecNumber>
    </recommendedName>
</protein>
<evidence type="ECO:0000313" key="4">
    <source>
        <dbReference type="EMBL" id="BCU06304.1"/>
    </source>
</evidence>
<comment type="catalytic activity">
    <reaction evidence="2">
        <text>2 GTP = 3',3'-c-di-GMP + 2 diphosphate</text>
        <dbReference type="Rhea" id="RHEA:24898"/>
        <dbReference type="ChEBI" id="CHEBI:33019"/>
        <dbReference type="ChEBI" id="CHEBI:37565"/>
        <dbReference type="ChEBI" id="CHEBI:58805"/>
        <dbReference type="EC" id="2.7.7.65"/>
    </reaction>
</comment>
<dbReference type="SUPFAM" id="SSF55073">
    <property type="entry name" value="Nucleotide cyclase"/>
    <property type="match status" value="1"/>
</dbReference>
<dbReference type="RefSeq" id="WP_213380540.1">
    <property type="nucleotide sequence ID" value="NZ_AP024563.1"/>
</dbReference>
<dbReference type="Pfam" id="PF00990">
    <property type="entry name" value="GGDEF"/>
    <property type="match status" value="1"/>
</dbReference>
<organism evidence="4 5">
    <name type="scientific">Allochromatium tepidum</name>
    <dbReference type="NCBI Taxonomy" id="553982"/>
    <lineage>
        <taxon>Bacteria</taxon>
        <taxon>Pseudomonadati</taxon>
        <taxon>Pseudomonadota</taxon>
        <taxon>Gammaproteobacteria</taxon>
        <taxon>Chromatiales</taxon>
        <taxon>Chromatiaceae</taxon>
        <taxon>Allochromatium</taxon>
    </lineage>
</organism>
<evidence type="ECO:0000313" key="5">
    <source>
        <dbReference type="Proteomes" id="UP000680679"/>
    </source>
</evidence>
<dbReference type="InterPro" id="IPR043128">
    <property type="entry name" value="Rev_trsase/Diguanyl_cyclase"/>
</dbReference>
<dbReference type="InterPro" id="IPR000160">
    <property type="entry name" value="GGDEF_dom"/>
</dbReference>
<evidence type="ECO:0000259" key="3">
    <source>
        <dbReference type="PROSITE" id="PS50887"/>
    </source>
</evidence>
<dbReference type="EMBL" id="AP024563">
    <property type="protein sequence ID" value="BCU06304.1"/>
    <property type="molecule type" value="Genomic_DNA"/>
</dbReference>
<dbReference type="PROSITE" id="PS50887">
    <property type="entry name" value="GGDEF"/>
    <property type="match status" value="1"/>
</dbReference>
<dbReference type="InterPro" id="IPR050469">
    <property type="entry name" value="Diguanylate_Cyclase"/>
</dbReference>
<keyword evidence="5" id="KW-1185">Reference proteome</keyword>
<evidence type="ECO:0000256" key="1">
    <source>
        <dbReference type="ARBA" id="ARBA00012528"/>
    </source>
</evidence>
<dbReference type="PANTHER" id="PTHR45138">
    <property type="entry name" value="REGULATORY COMPONENTS OF SENSORY TRANSDUCTION SYSTEM"/>
    <property type="match status" value="1"/>
</dbReference>
<dbReference type="NCBIfam" id="TIGR00254">
    <property type="entry name" value="GGDEF"/>
    <property type="match status" value="1"/>
</dbReference>